<comment type="caution">
    <text evidence="1">The sequence shown here is derived from an EMBL/GenBank/DDBJ whole genome shotgun (WGS) entry which is preliminary data.</text>
</comment>
<keyword evidence="2" id="KW-1185">Reference proteome</keyword>
<dbReference type="EMBL" id="RSCL01000015">
    <property type="protein sequence ID" value="RUT02813.1"/>
    <property type="molecule type" value="Genomic_DNA"/>
</dbReference>
<sequence length="103" mass="11136">MILPPEPNPAHIADPSANECEEGEVCKNFRDFAHGSSLESINNIVTNGLSLNAARNNSKGGLVNRPGCFFTIELTQKDGIVVSQKLQLAYEFGLNRGSPTARH</sequence>
<evidence type="ECO:0000313" key="1">
    <source>
        <dbReference type="EMBL" id="RUT02813.1"/>
    </source>
</evidence>
<reference evidence="1" key="2">
    <citation type="journal article" date="2019" name="Genome Biol. Evol.">
        <title>Day and night: Metabolic profiles and evolutionary relationships of six axenic non-marine cyanobacteria.</title>
        <authorList>
            <person name="Will S.E."/>
            <person name="Henke P."/>
            <person name="Boedeker C."/>
            <person name="Huang S."/>
            <person name="Brinkmann H."/>
            <person name="Rohde M."/>
            <person name="Jarek M."/>
            <person name="Friedl T."/>
            <person name="Seufert S."/>
            <person name="Schumacher M."/>
            <person name="Overmann J."/>
            <person name="Neumann-Schaal M."/>
            <person name="Petersen J."/>
        </authorList>
    </citation>
    <scope>NUCLEOTIDE SEQUENCE [LARGE SCALE GENOMIC DNA]</scope>
    <source>
        <strain evidence="1">PCC 7102</strain>
    </source>
</reference>
<reference evidence="1" key="1">
    <citation type="submission" date="2018-12" db="EMBL/GenBank/DDBJ databases">
        <authorList>
            <person name="Will S."/>
            <person name="Neumann-Schaal M."/>
            <person name="Henke P."/>
        </authorList>
    </citation>
    <scope>NUCLEOTIDE SEQUENCE</scope>
    <source>
        <strain evidence="1">PCC 7102</strain>
    </source>
</reference>
<proteinExistence type="predicted"/>
<accession>A0A3S1CG55</accession>
<gene>
    <name evidence="1" type="ORF">DSM106972_057330</name>
</gene>
<dbReference type="RefSeq" id="WP_127083995.1">
    <property type="nucleotide sequence ID" value="NZ_RSCL01000015.1"/>
</dbReference>
<evidence type="ECO:0000313" key="2">
    <source>
        <dbReference type="Proteomes" id="UP000271624"/>
    </source>
</evidence>
<organism evidence="1 2">
    <name type="scientific">Dulcicalothrix desertica PCC 7102</name>
    <dbReference type="NCBI Taxonomy" id="232991"/>
    <lineage>
        <taxon>Bacteria</taxon>
        <taxon>Bacillati</taxon>
        <taxon>Cyanobacteriota</taxon>
        <taxon>Cyanophyceae</taxon>
        <taxon>Nostocales</taxon>
        <taxon>Calotrichaceae</taxon>
        <taxon>Dulcicalothrix</taxon>
    </lineage>
</organism>
<dbReference type="AlphaFoldDB" id="A0A3S1CG55"/>
<dbReference type="Proteomes" id="UP000271624">
    <property type="component" value="Unassembled WGS sequence"/>
</dbReference>
<name>A0A3S1CG55_9CYAN</name>
<protein>
    <submittedName>
        <fullName evidence="1">Uncharacterized protein</fullName>
    </submittedName>
</protein>